<comment type="catalytic activity">
    <reaction evidence="2">
        <text>ATP + H2O = ADP + phosphate + H(+)</text>
        <dbReference type="Rhea" id="RHEA:13065"/>
        <dbReference type="ChEBI" id="CHEBI:15377"/>
        <dbReference type="ChEBI" id="CHEBI:15378"/>
        <dbReference type="ChEBI" id="CHEBI:30616"/>
        <dbReference type="ChEBI" id="CHEBI:43474"/>
        <dbReference type="ChEBI" id="CHEBI:456216"/>
    </reaction>
</comment>
<dbReference type="PANTHER" id="PTHR21344">
    <property type="entry name" value="RAL GTPASE-ACTIVATING PROTEIN SUBUNIT BETA"/>
    <property type="match status" value="1"/>
</dbReference>
<evidence type="ECO:0000259" key="5">
    <source>
        <dbReference type="PROSITE" id="PS50085"/>
    </source>
</evidence>
<dbReference type="SUPFAM" id="SSF48371">
    <property type="entry name" value="ARM repeat"/>
    <property type="match status" value="1"/>
</dbReference>
<dbReference type="InterPro" id="IPR046859">
    <property type="entry name" value="RGPA/RALGAPB_N"/>
</dbReference>
<dbReference type="Pfam" id="PF20412">
    <property type="entry name" value="RALGAPB_N"/>
    <property type="match status" value="1"/>
</dbReference>
<dbReference type="Pfam" id="PF02145">
    <property type="entry name" value="Rap_GAP"/>
    <property type="match status" value="1"/>
</dbReference>
<dbReference type="PROSITE" id="PS50085">
    <property type="entry name" value="RAPGAP"/>
    <property type="match status" value="1"/>
</dbReference>
<feature type="region of interest" description="Disordered" evidence="4">
    <location>
        <begin position="837"/>
        <end position="865"/>
    </location>
</feature>
<dbReference type="SUPFAM" id="SSF111347">
    <property type="entry name" value="Rap/Ran-GAP"/>
    <property type="match status" value="1"/>
</dbReference>
<dbReference type="SMART" id="SM00268">
    <property type="entry name" value="ACTIN"/>
    <property type="match status" value="1"/>
</dbReference>
<name>A0AAV2Z1H1_9STRA</name>
<dbReference type="Gene3D" id="3.40.50.11210">
    <property type="entry name" value="Rap/Ran-GAP"/>
    <property type="match status" value="1"/>
</dbReference>
<feature type="region of interest" description="Disordered" evidence="4">
    <location>
        <begin position="1354"/>
        <end position="1377"/>
    </location>
</feature>
<organism evidence="6 7">
    <name type="scientific">Lagenidium giganteum</name>
    <dbReference type="NCBI Taxonomy" id="4803"/>
    <lineage>
        <taxon>Eukaryota</taxon>
        <taxon>Sar</taxon>
        <taxon>Stramenopiles</taxon>
        <taxon>Oomycota</taxon>
        <taxon>Peronosporomycetes</taxon>
        <taxon>Pythiales</taxon>
        <taxon>Pythiaceae</taxon>
    </lineage>
</organism>
<dbReference type="GO" id="GO:0051056">
    <property type="term" value="P:regulation of small GTPase mediated signal transduction"/>
    <property type="evidence" value="ECO:0007669"/>
    <property type="project" value="InterPro"/>
</dbReference>
<dbReference type="EMBL" id="DAKRPA010000083">
    <property type="protein sequence ID" value="DAZ99454.1"/>
    <property type="molecule type" value="Genomic_DNA"/>
</dbReference>
<evidence type="ECO:0000256" key="4">
    <source>
        <dbReference type="SAM" id="MobiDB-lite"/>
    </source>
</evidence>
<dbReference type="Pfam" id="PF00022">
    <property type="entry name" value="Actin"/>
    <property type="match status" value="1"/>
</dbReference>
<gene>
    <name evidence="6" type="ORF">N0F65_004087</name>
</gene>
<dbReference type="Gene3D" id="3.90.640.10">
    <property type="entry name" value="Actin, Chain A, domain 4"/>
    <property type="match status" value="1"/>
</dbReference>
<keyword evidence="7" id="KW-1185">Reference proteome</keyword>
<dbReference type="InterPro" id="IPR043129">
    <property type="entry name" value="ATPase_NBD"/>
</dbReference>
<reference evidence="6" key="1">
    <citation type="submission" date="2022-11" db="EMBL/GenBank/DDBJ databases">
        <authorList>
            <person name="Morgan W.R."/>
            <person name="Tartar A."/>
        </authorList>
    </citation>
    <scope>NUCLEOTIDE SEQUENCE</scope>
    <source>
        <strain evidence="6">ARSEF 373</strain>
    </source>
</reference>
<comment type="similarity">
    <text evidence="3">Belongs to the actin family.</text>
</comment>
<dbReference type="SUPFAM" id="SSF53067">
    <property type="entry name" value="Actin-like ATPase domain"/>
    <property type="match status" value="2"/>
</dbReference>
<feature type="compositionally biased region" description="Acidic residues" evidence="4">
    <location>
        <begin position="1354"/>
        <end position="1366"/>
    </location>
</feature>
<dbReference type="InterPro" id="IPR039930">
    <property type="entry name" value="RALGAPB"/>
</dbReference>
<sequence length="1812" mass="201916">MLYATVQGLKCMGLVDRGFLLGGGCGSRAIMYCGDDVEAIVGDVGTSLSKFGLAGEDTPHVLVPTAVGKLTTPAASTEEADMAVKTEPDAAASTAPPQPPLYLLGDLFHSRQREVLHPVESCSVSSWEAMEQVWAHAFERLRVSPREHPVIASAPSCFANDTLNASTTRDTERYMEMMFEKFDVPAFYMAKDAVLDAFAFGKSCALIAEIGAGASRVVPVYDGYPLQRPAQYSNVGCNQLNQYLEHLVTSKYPKLDVRPRCYFTRKAHGDGKFDIQVRSMESVPASYIKFMKTDLYRDMRESICCIADSTLADVSENSLTEARYELPDGTPITLEKERYQVAEFLLHPTPFEMKTEHHPAVKNMAKGLHRMIYDAVQLCDADLRREMLSNIILCGGGSLMHGLTERLHAELTTMVPSTFKVRFTNVMKIERQFSCFIGGSILASLGSFQQLWISRREFDDRGAAALCADRFFYRESGCVRVHPPTGDRVERDRAGMFLQWVAKCELVPVSAESYVIKKFSEKCQRGICSIVVNFLSGDGVDLTELLPTSHHIRWAMEVIGHSFALTMEDADVIFGALRIYEKWLGVDMNAKAKDQRPSCMQKTEQAFIQDMLGQMTLIFEERTDASRTQESSIAKHVAICSKVLDIFDALAKRRGDVLSPQTWDRMIRLMLGSADGILHGSKSSLGTPLCSQFVRILFEVFLRSLGHCGPRGELWNLLQKFCRRWIHRVVVIEQWNAITFALTRTIMRHIQSSDGNKEVEITWADRIQSKIEMEPSQLAYAWYRLLRVVGHPTGFSDPEVYLVAIKGVSRLADEFTRIEQLPPVQWEQVLATLGSTPEIEPAQTSPVNGTRTKRRPKTFSSDLKQPRAPPDVNTVLRLLGPWLFDACLARSSRYASCKCEALRCLGKLLCGFSGGRSKRIHWAFGIRSLTAVQNALMDEDERVIASAVYNWSKVFGLYGNHTLRGASVVTGPFHRAVERLLRERRDASPNSTDLFGMDEQTIAGIPVVLLRRSCIEACSSLLTLHAHLPRSLIKEAEKEIVMPAMAGIPGLYSSLPKHTSSNVVALLMNALKLESDPTNQQMIMWILAVAIQQEASFWARGLASSRNSQVPLTILCMCSVVSKSTRYKPPVMFTTFDCLRHLSLVADNLYTHATTAVTHLVNACCDFISASATVLYSNRAPFYLDDLMASAYHCIIEWLMAAPLLLSKPQVMTKVIAVVVDGAENSHGGKLQPMAVRTAAQNLLSMLMKHHVAQSNAFGSPAARSSLINEKSVLLEFCEEDTIDVDAYCRFFSVDKASIMTVIEKPPSSTRPGESILIVRDFTGRYVWRSKPRHLEGSRPKTLTEFDEYAEHYEEDSDDDWDSVDGDQERISEEKPQDPLLQAIRQTQSIAPLMSWRAKTTEDGTDLPGHIVDGEGNTGMSTLIERKVGAVGSESREVEGCVFADLLSMQTREEIEGNSDGLRCVRSERCEKPAPPRNDNALASWDISRRMMTELGFLSVRNWGSVFAMSTSGGALMEEISLLDKLPDRETFEFAIAYASSGRSAGGHDNIRVLTSQEFVDNPSALSPDYEAFLSAIGNHVNIEDHPGFVGVLQQNELAGEALTYAHYDYEACFYVPTMALRSTVDDSIFCDHLSLFTRASVLIVWNECQQKYRPGSLLWDTTYKLPIPTSRVVIIIDPIGNDLYCVHVCHESSPLFNQKDVIAGEEEDYVDEGEVFCARVLGPLQDGMVVNGAWLAPLVRQTAVNAAMLSRAFHRYQHELGAIASVPVTPEVKRERVIASIIEKYMRPKLPGEFYSGLFADVSEYNAQERP</sequence>
<dbReference type="GO" id="GO:0005096">
    <property type="term" value="F:GTPase activator activity"/>
    <property type="evidence" value="ECO:0007669"/>
    <property type="project" value="UniProtKB-KW"/>
</dbReference>
<dbReference type="InterPro" id="IPR000331">
    <property type="entry name" value="Rap/Ran_GAP_dom"/>
</dbReference>
<dbReference type="InterPro" id="IPR016024">
    <property type="entry name" value="ARM-type_fold"/>
</dbReference>
<evidence type="ECO:0000256" key="1">
    <source>
        <dbReference type="ARBA" id="ARBA00022468"/>
    </source>
</evidence>
<evidence type="ECO:0000256" key="3">
    <source>
        <dbReference type="RuleBase" id="RU000487"/>
    </source>
</evidence>
<dbReference type="InterPro" id="IPR035974">
    <property type="entry name" value="Rap/Ran-GAP_sf"/>
</dbReference>
<feature type="domain" description="Rap-GAP" evidence="5">
    <location>
        <begin position="1520"/>
        <end position="1782"/>
    </location>
</feature>
<reference evidence="6" key="2">
    <citation type="journal article" date="2023" name="Microbiol Resour">
        <title>Decontamination and Annotation of the Draft Genome Sequence of the Oomycete Lagenidium giganteum ARSEF 373.</title>
        <authorList>
            <person name="Morgan W.R."/>
            <person name="Tartar A."/>
        </authorList>
    </citation>
    <scope>NUCLEOTIDE SEQUENCE</scope>
    <source>
        <strain evidence="6">ARSEF 373</strain>
    </source>
</reference>
<evidence type="ECO:0000313" key="6">
    <source>
        <dbReference type="EMBL" id="DAZ99454.1"/>
    </source>
</evidence>
<comment type="caution">
    <text evidence="6">The sequence shown here is derived from an EMBL/GenBank/DDBJ whole genome shotgun (WGS) entry which is preliminary data.</text>
</comment>
<dbReference type="PANTHER" id="PTHR21344:SF1">
    <property type="entry name" value="RAL GTPASE-ACTIVATING PROTEIN SUBUNIT BETA"/>
    <property type="match status" value="1"/>
</dbReference>
<protein>
    <recommendedName>
        <fullName evidence="5">Rap-GAP domain-containing protein</fullName>
    </recommendedName>
</protein>
<dbReference type="Gene3D" id="3.30.420.40">
    <property type="match status" value="2"/>
</dbReference>
<feature type="compositionally biased region" description="Basic and acidic residues" evidence="4">
    <location>
        <begin position="1367"/>
        <end position="1377"/>
    </location>
</feature>
<accession>A0AAV2Z1H1</accession>
<evidence type="ECO:0000256" key="2">
    <source>
        <dbReference type="ARBA" id="ARBA00049360"/>
    </source>
</evidence>
<dbReference type="InterPro" id="IPR004000">
    <property type="entry name" value="Actin"/>
</dbReference>
<proteinExistence type="inferred from homology"/>
<evidence type="ECO:0000313" key="7">
    <source>
        <dbReference type="Proteomes" id="UP001146120"/>
    </source>
</evidence>
<dbReference type="Proteomes" id="UP001146120">
    <property type="component" value="Unassembled WGS sequence"/>
</dbReference>
<keyword evidence="1" id="KW-0343">GTPase activation</keyword>